<dbReference type="SUPFAM" id="SSF46785">
    <property type="entry name" value="Winged helix' DNA-binding domain"/>
    <property type="match status" value="1"/>
</dbReference>
<gene>
    <name evidence="5" type="ORF">C3731_11445</name>
</gene>
<sequence>MNQKKPNRTQTVVDALGRRIVSGEFAINVVFPSEPELEREYQVSRTVIREAIKILSAKGLVTVRQRHGTHVNSREYWSWLDADLIRWLSTSTLAKQELLAFSEIRQIIEPEAAALAALRGDESQKQRIVEAYRRMAHNQEEESKAVAADKAFHLAILAATGNPVLLSFQKVIEAIFDTLFPYTTKAFADNIENHHQVAEAIYRGDAAAARQNMKELLAETGRYIEKNT</sequence>
<dbReference type="SMART" id="SM00345">
    <property type="entry name" value="HTH_GNTR"/>
    <property type="match status" value="1"/>
</dbReference>
<feature type="domain" description="HTH gntR-type" evidence="4">
    <location>
        <begin position="6"/>
        <end position="74"/>
    </location>
</feature>
<reference evidence="5 6" key="1">
    <citation type="submission" date="2018-02" db="EMBL/GenBank/DDBJ databases">
        <title>Draft genome sequence of Ochrobactrum oryzae found in Brazil.</title>
        <authorList>
            <person name="Cerdeira L."/>
            <person name="Andrade F."/>
            <person name="Zacariotto T."/>
            <person name="Barbosa B."/>
            <person name="Santos S."/>
            <person name="Cassetari V."/>
            <person name="Lincopan N."/>
        </authorList>
    </citation>
    <scope>NUCLEOTIDE SEQUENCE [LARGE SCALE GENOMIC DNA]</scope>
    <source>
        <strain evidence="5 6">OA447</strain>
    </source>
</reference>
<evidence type="ECO:0000313" key="5">
    <source>
        <dbReference type="EMBL" id="PQA73459.1"/>
    </source>
</evidence>
<evidence type="ECO:0000313" key="6">
    <source>
        <dbReference type="Proteomes" id="UP000238493"/>
    </source>
</evidence>
<dbReference type="Gene3D" id="1.20.120.530">
    <property type="entry name" value="GntR ligand-binding domain-like"/>
    <property type="match status" value="1"/>
</dbReference>
<dbReference type="InterPro" id="IPR011711">
    <property type="entry name" value="GntR_C"/>
</dbReference>
<keyword evidence="3" id="KW-0804">Transcription</keyword>
<dbReference type="InterPro" id="IPR036388">
    <property type="entry name" value="WH-like_DNA-bd_sf"/>
</dbReference>
<dbReference type="Gene3D" id="1.10.10.10">
    <property type="entry name" value="Winged helix-like DNA-binding domain superfamily/Winged helix DNA-binding domain"/>
    <property type="match status" value="1"/>
</dbReference>
<dbReference type="AlphaFoldDB" id="A0A2S7IZN0"/>
<dbReference type="RefSeq" id="WP_104755803.1">
    <property type="nucleotide sequence ID" value="NZ_JAGSIC010000032.1"/>
</dbReference>
<dbReference type="InterPro" id="IPR036390">
    <property type="entry name" value="WH_DNA-bd_sf"/>
</dbReference>
<evidence type="ECO:0000259" key="4">
    <source>
        <dbReference type="PROSITE" id="PS50949"/>
    </source>
</evidence>
<dbReference type="PRINTS" id="PR00035">
    <property type="entry name" value="HTHGNTR"/>
</dbReference>
<dbReference type="GO" id="GO:0003700">
    <property type="term" value="F:DNA-binding transcription factor activity"/>
    <property type="evidence" value="ECO:0007669"/>
    <property type="project" value="InterPro"/>
</dbReference>
<dbReference type="PANTHER" id="PTHR43537:SF44">
    <property type="entry name" value="GNTR FAMILY REGULATORY PROTEIN"/>
    <property type="match status" value="1"/>
</dbReference>
<name>A0A2S7IZN0_9HYPH</name>
<organism evidence="5 6">
    <name type="scientific">Brucella oryzae</name>
    <dbReference type="NCBI Taxonomy" id="335286"/>
    <lineage>
        <taxon>Bacteria</taxon>
        <taxon>Pseudomonadati</taxon>
        <taxon>Pseudomonadota</taxon>
        <taxon>Alphaproteobacteria</taxon>
        <taxon>Hyphomicrobiales</taxon>
        <taxon>Brucellaceae</taxon>
        <taxon>Brucella/Ochrobactrum group</taxon>
        <taxon>Brucella</taxon>
    </lineage>
</organism>
<comment type="caution">
    <text evidence="5">The sequence shown here is derived from an EMBL/GenBank/DDBJ whole genome shotgun (WGS) entry which is preliminary data.</text>
</comment>
<dbReference type="SMART" id="SM00895">
    <property type="entry name" value="FCD"/>
    <property type="match status" value="1"/>
</dbReference>
<dbReference type="CDD" id="cd07377">
    <property type="entry name" value="WHTH_GntR"/>
    <property type="match status" value="1"/>
</dbReference>
<dbReference type="SUPFAM" id="SSF48008">
    <property type="entry name" value="GntR ligand-binding domain-like"/>
    <property type="match status" value="1"/>
</dbReference>
<keyword evidence="2" id="KW-0238">DNA-binding</keyword>
<dbReference type="GO" id="GO:0003677">
    <property type="term" value="F:DNA binding"/>
    <property type="evidence" value="ECO:0007669"/>
    <property type="project" value="UniProtKB-KW"/>
</dbReference>
<dbReference type="PANTHER" id="PTHR43537">
    <property type="entry name" value="TRANSCRIPTIONAL REGULATOR, GNTR FAMILY"/>
    <property type="match status" value="1"/>
</dbReference>
<keyword evidence="1" id="KW-0805">Transcription regulation</keyword>
<evidence type="ECO:0000256" key="3">
    <source>
        <dbReference type="ARBA" id="ARBA00023163"/>
    </source>
</evidence>
<dbReference type="InterPro" id="IPR008920">
    <property type="entry name" value="TF_FadR/GntR_C"/>
</dbReference>
<dbReference type="PROSITE" id="PS50949">
    <property type="entry name" value="HTH_GNTR"/>
    <property type="match status" value="1"/>
</dbReference>
<keyword evidence="6" id="KW-1185">Reference proteome</keyword>
<dbReference type="EMBL" id="PTRC01000018">
    <property type="protein sequence ID" value="PQA73459.1"/>
    <property type="molecule type" value="Genomic_DNA"/>
</dbReference>
<accession>A0A2S7IZN0</accession>
<dbReference type="Pfam" id="PF00392">
    <property type="entry name" value="GntR"/>
    <property type="match status" value="1"/>
</dbReference>
<protein>
    <submittedName>
        <fullName evidence="5">GntR family transcriptional regulator</fullName>
    </submittedName>
</protein>
<dbReference type="Pfam" id="PF07729">
    <property type="entry name" value="FCD"/>
    <property type="match status" value="1"/>
</dbReference>
<dbReference type="Proteomes" id="UP000238493">
    <property type="component" value="Unassembled WGS sequence"/>
</dbReference>
<dbReference type="OrthoDB" id="9028214at2"/>
<proteinExistence type="predicted"/>
<dbReference type="InterPro" id="IPR000524">
    <property type="entry name" value="Tscrpt_reg_HTH_GntR"/>
</dbReference>
<evidence type="ECO:0000256" key="1">
    <source>
        <dbReference type="ARBA" id="ARBA00023015"/>
    </source>
</evidence>
<evidence type="ECO:0000256" key="2">
    <source>
        <dbReference type="ARBA" id="ARBA00023125"/>
    </source>
</evidence>